<dbReference type="GeneTree" id="ENSGT00940000162189"/>
<evidence type="ECO:0000256" key="4">
    <source>
        <dbReference type="RuleBase" id="RU361184"/>
    </source>
</evidence>
<dbReference type="SUPFAM" id="SSF47473">
    <property type="entry name" value="EF-hand"/>
    <property type="match status" value="1"/>
</dbReference>
<proteinExistence type="inferred from homology"/>
<dbReference type="PROSITE" id="PS50222">
    <property type="entry name" value="EF_HAND_2"/>
    <property type="match status" value="1"/>
</dbReference>
<dbReference type="PANTHER" id="PTHR11639:SF134">
    <property type="entry name" value="PROTEIN S100-A1-RELATED"/>
    <property type="match status" value="1"/>
</dbReference>
<keyword evidence="7" id="KW-1185">Reference proteome</keyword>
<dbReference type="Pfam" id="PF01023">
    <property type="entry name" value="S_100"/>
    <property type="match status" value="1"/>
</dbReference>
<dbReference type="GO" id="GO:0005615">
    <property type="term" value="C:extracellular space"/>
    <property type="evidence" value="ECO:0007669"/>
    <property type="project" value="TreeGrafter"/>
</dbReference>
<keyword evidence="3 4" id="KW-0106">Calcium</keyword>
<organism evidence="6 7">
    <name type="scientific">Amphilophus citrinellus</name>
    <name type="common">Midas cichlid</name>
    <name type="synonym">Cichlasoma citrinellum</name>
    <dbReference type="NCBI Taxonomy" id="61819"/>
    <lineage>
        <taxon>Eukaryota</taxon>
        <taxon>Metazoa</taxon>
        <taxon>Chordata</taxon>
        <taxon>Craniata</taxon>
        <taxon>Vertebrata</taxon>
        <taxon>Euteleostomi</taxon>
        <taxon>Actinopterygii</taxon>
        <taxon>Neopterygii</taxon>
        <taxon>Teleostei</taxon>
        <taxon>Neoteleostei</taxon>
        <taxon>Acanthomorphata</taxon>
        <taxon>Ovalentaria</taxon>
        <taxon>Cichlomorphae</taxon>
        <taxon>Cichliformes</taxon>
        <taxon>Cichlidae</taxon>
        <taxon>New World cichlids</taxon>
        <taxon>Cichlasomatinae</taxon>
        <taxon>Heroini</taxon>
        <taxon>Amphilophus</taxon>
    </lineage>
</organism>
<dbReference type="PANTHER" id="PTHR11639">
    <property type="entry name" value="S100 CALCIUM-BINDING PROTEIN"/>
    <property type="match status" value="1"/>
</dbReference>
<accession>A0A3Q0RU51</accession>
<evidence type="ECO:0000259" key="5">
    <source>
        <dbReference type="PROSITE" id="PS50222"/>
    </source>
</evidence>
<dbReference type="PROSITE" id="PS00303">
    <property type="entry name" value="S100_CABP"/>
    <property type="match status" value="1"/>
</dbReference>
<dbReference type="InterPro" id="IPR001751">
    <property type="entry name" value="S100/CaBP7/8-like_CS"/>
</dbReference>
<dbReference type="GO" id="GO:0005509">
    <property type="term" value="F:calcium ion binding"/>
    <property type="evidence" value="ECO:0007669"/>
    <property type="project" value="InterPro"/>
</dbReference>
<dbReference type="Proteomes" id="UP000261340">
    <property type="component" value="Unplaced"/>
</dbReference>
<reference evidence="6" key="2">
    <citation type="submission" date="2025-09" db="UniProtKB">
        <authorList>
            <consortium name="Ensembl"/>
        </authorList>
    </citation>
    <scope>IDENTIFICATION</scope>
</reference>
<dbReference type="GO" id="GO:0005737">
    <property type="term" value="C:cytoplasm"/>
    <property type="evidence" value="ECO:0007669"/>
    <property type="project" value="TreeGrafter"/>
</dbReference>
<evidence type="ECO:0000256" key="1">
    <source>
        <dbReference type="ARBA" id="ARBA00007323"/>
    </source>
</evidence>
<dbReference type="InterPro" id="IPR011992">
    <property type="entry name" value="EF-hand-dom_pair"/>
</dbReference>
<dbReference type="OMA" id="MACEKCY"/>
<evidence type="ECO:0000313" key="7">
    <source>
        <dbReference type="Proteomes" id="UP000261340"/>
    </source>
</evidence>
<protein>
    <recommendedName>
        <fullName evidence="4">Protein S100</fullName>
    </recommendedName>
    <alternativeName>
        <fullName evidence="4">S100 calcium-binding protein</fullName>
    </alternativeName>
</protein>
<evidence type="ECO:0000313" key="6">
    <source>
        <dbReference type="Ensembl" id="ENSACIP00000013203.1"/>
    </source>
</evidence>
<evidence type="ECO:0000256" key="3">
    <source>
        <dbReference type="ARBA" id="ARBA00022837"/>
    </source>
</evidence>
<dbReference type="InterPro" id="IPR002048">
    <property type="entry name" value="EF_hand_dom"/>
</dbReference>
<dbReference type="PROSITE" id="PS00018">
    <property type="entry name" value="EF_HAND_1"/>
    <property type="match status" value="1"/>
</dbReference>
<dbReference type="SMART" id="SM01394">
    <property type="entry name" value="S_100"/>
    <property type="match status" value="1"/>
</dbReference>
<feature type="domain" description="EF-hand" evidence="5">
    <location>
        <begin position="49"/>
        <end position="84"/>
    </location>
</feature>
<dbReference type="AlphaFoldDB" id="A0A3Q0RU51"/>
<evidence type="ECO:0000256" key="2">
    <source>
        <dbReference type="ARBA" id="ARBA00022723"/>
    </source>
</evidence>
<dbReference type="Gene3D" id="1.10.238.10">
    <property type="entry name" value="EF-hand"/>
    <property type="match status" value="1"/>
</dbReference>
<dbReference type="InterPro" id="IPR018247">
    <property type="entry name" value="EF_Hand_1_Ca_BS"/>
</dbReference>
<name>A0A3Q0RU51_AMPCI</name>
<reference evidence="6" key="1">
    <citation type="submission" date="2025-08" db="UniProtKB">
        <authorList>
            <consortium name="Ensembl"/>
        </authorList>
    </citation>
    <scope>IDENTIFICATION</scope>
</reference>
<sequence length="101" mass="11718">MTDLEKSMESMITVFNKYAHDGKNGKALTKKELRKLIETELPNFLKSQKNPNTVDHIMKDLDQNKDDELDFEEFMPFIAGLTMACEKYCSMSQKCKKMSID</sequence>
<comment type="similarity">
    <text evidence="1 4">Belongs to the S-100 family.</text>
</comment>
<dbReference type="InterPro" id="IPR013787">
    <property type="entry name" value="S100_Ca-bd_sub"/>
</dbReference>
<dbReference type="Ensembl" id="ENSACIT00000013567.1">
    <property type="protein sequence ID" value="ENSACIP00000013203.1"/>
    <property type="gene ID" value="ENSACIG00000010195.1"/>
</dbReference>
<keyword evidence="2 4" id="KW-0479">Metal-binding</keyword>
<dbReference type="GO" id="GO:0048306">
    <property type="term" value="F:calcium-dependent protein binding"/>
    <property type="evidence" value="ECO:0007669"/>
    <property type="project" value="TreeGrafter"/>
</dbReference>